<gene>
    <name evidence="1" type="ORF">ACFQS9_10320</name>
</gene>
<dbReference type="RefSeq" id="WP_378404202.1">
    <property type="nucleotide sequence ID" value="NZ_JBHTCS010000012.1"/>
</dbReference>
<accession>A0ABW2RYC2</accession>
<dbReference type="EMBL" id="JBHTCS010000012">
    <property type="protein sequence ID" value="MFC7448283.1"/>
    <property type="molecule type" value="Genomic_DNA"/>
</dbReference>
<dbReference type="Proteomes" id="UP001596484">
    <property type="component" value="Unassembled WGS sequence"/>
</dbReference>
<sequence length="225" mass="23675">MVGVGSAGAQSSDVDTAAAAPWWVDEIQSNTWPICSGWEQHPNDPDPCYRNVDHQSASLGDYRISFHTPKEMWPGNQFAFQGSIWADDAAFVGAGPDGVGVTDITFRPPKGFDFVGVTVHGWLPGETVAVELNKAVDIDEITGDVTVTAPAGGWKLRPYDTEVGAADSTDRVYFDFMYRAPDRALGSTSGITFTGIGAPAAEGSLVTAETHVLGGEGTGSVGYGS</sequence>
<evidence type="ECO:0000313" key="1">
    <source>
        <dbReference type="EMBL" id="MFC7448283.1"/>
    </source>
</evidence>
<keyword evidence="2" id="KW-1185">Reference proteome</keyword>
<reference evidence="2" key="1">
    <citation type="journal article" date="2019" name="Int. J. Syst. Evol. Microbiol.">
        <title>The Global Catalogue of Microorganisms (GCM) 10K type strain sequencing project: providing services to taxonomists for standard genome sequencing and annotation.</title>
        <authorList>
            <consortium name="The Broad Institute Genomics Platform"/>
            <consortium name="The Broad Institute Genome Sequencing Center for Infectious Disease"/>
            <person name="Wu L."/>
            <person name="Ma J."/>
        </authorList>
    </citation>
    <scope>NUCLEOTIDE SEQUENCE [LARGE SCALE GENOMIC DNA]</scope>
    <source>
        <strain evidence="2">ICMP 19430</strain>
    </source>
</reference>
<name>A0ABW2RYC2_9NOCA</name>
<evidence type="ECO:0000313" key="2">
    <source>
        <dbReference type="Proteomes" id="UP001596484"/>
    </source>
</evidence>
<protein>
    <submittedName>
        <fullName evidence="1">Uncharacterized protein</fullName>
    </submittedName>
</protein>
<proteinExistence type="predicted"/>
<organism evidence="1 2">
    <name type="scientific">Rhodococcus daqingensis</name>
    <dbReference type="NCBI Taxonomy" id="2479363"/>
    <lineage>
        <taxon>Bacteria</taxon>
        <taxon>Bacillati</taxon>
        <taxon>Actinomycetota</taxon>
        <taxon>Actinomycetes</taxon>
        <taxon>Mycobacteriales</taxon>
        <taxon>Nocardiaceae</taxon>
        <taxon>Rhodococcus</taxon>
    </lineage>
</organism>
<comment type="caution">
    <text evidence="1">The sequence shown here is derived from an EMBL/GenBank/DDBJ whole genome shotgun (WGS) entry which is preliminary data.</text>
</comment>